<proteinExistence type="predicted"/>
<evidence type="ECO:0000313" key="3">
    <source>
        <dbReference type="Proteomes" id="UP001432322"/>
    </source>
</evidence>
<dbReference type="InterPro" id="IPR011333">
    <property type="entry name" value="SKP1/BTB/POZ_sf"/>
</dbReference>
<sequence>LSDGSIVVRAKIVVAGKGGERFRTLDSFDFFSPSKISDVILVVDGKKLHVSRQILACDSSYFETLFYGDFKESNSREIVMEDIKID</sequence>
<dbReference type="SUPFAM" id="SSF54695">
    <property type="entry name" value="POZ domain"/>
    <property type="match status" value="1"/>
</dbReference>
<dbReference type="Gene3D" id="3.30.710.10">
    <property type="entry name" value="Potassium Channel Kv1.1, Chain A"/>
    <property type="match status" value="1"/>
</dbReference>
<dbReference type="Pfam" id="PF00651">
    <property type="entry name" value="BTB"/>
    <property type="match status" value="1"/>
</dbReference>
<feature type="non-terminal residue" evidence="2">
    <location>
        <position position="1"/>
    </location>
</feature>
<dbReference type="Proteomes" id="UP001432322">
    <property type="component" value="Unassembled WGS sequence"/>
</dbReference>
<feature type="non-terminal residue" evidence="2">
    <location>
        <position position="86"/>
    </location>
</feature>
<dbReference type="EMBL" id="BTSY01000005">
    <property type="protein sequence ID" value="GMT30449.1"/>
    <property type="molecule type" value="Genomic_DNA"/>
</dbReference>
<dbReference type="AlphaFoldDB" id="A0AAV5WI97"/>
<protein>
    <recommendedName>
        <fullName evidence="1">BTB domain-containing protein</fullName>
    </recommendedName>
</protein>
<evidence type="ECO:0000313" key="2">
    <source>
        <dbReference type="EMBL" id="GMT30449.1"/>
    </source>
</evidence>
<gene>
    <name evidence="2" type="ORF">PFISCL1PPCAC_21746</name>
</gene>
<dbReference type="InterPro" id="IPR000210">
    <property type="entry name" value="BTB/POZ_dom"/>
</dbReference>
<dbReference type="PROSITE" id="PS50097">
    <property type="entry name" value="BTB"/>
    <property type="match status" value="1"/>
</dbReference>
<comment type="caution">
    <text evidence="2">The sequence shown here is derived from an EMBL/GenBank/DDBJ whole genome shotgun (WGS) entry which is preliminary data.</text>
</comment>
<accession>A0AAV5WI97</accession>
<keyword evidence="3" id="KW-1185">Reference proteome</keyword>
<dbReference type="PANTHER" id="PTHR47022:SF1">
    <property type="entry name" value="BTB AND MATH DOMAIN-CONTAINING PROTEIN 36-RELATED"/>
    <property type="match status" value="1"/>
</dbReference>
<reference evidence="2" key="1">
    <citation type="submission" date="2023-10" db="EMBL/GenBank/DDBJ databases">
        <title>Genome assembly of Pristionchus species.</title>
        <authorList>
            <person name="Yoshida K."/>
            <person name="Sommer R.J."/>
        </authorList>
    </citation>
    <scope>NUCLEOTIDE SEQUENCE</scope>
    <source>
        <strain evidence="2">RS5133</strain>
    </source>
</reference>
<organism evidence="2 3">
    <name type="scientific">Pristionchus fissidentatus</name>
    <dbReference type="NCBI Taxonomy" id="1538716"/>
    <lineage>
        <taxon>Eukaryota</taxon>
        <taxon>Metazoa</taxon>
        <taxon>Ecdysozoa</taxon>
        <taxon>Nematoda</taxon>
        <taxon>Chromadorea</taxon>
        <taxon>Rhabditida</taxon>
        <taxon>Rhabditina</taxon>
        <taxon>Diplogasteromorpha</taxon>
        <taxon>Diplogasteroidea</taxon>
        <taxon>Neodiplogasteridae</taxon>
        <taxon>Pristionchus</taxon>
    </lineage>
</organism>
<dbReference type="PANTHER" id="PTHR47022">
    <property type="entry name" value="BTB AND MATH DOMAIN-CONTAINING PROTEIN 36-RELATED"/>
    <property type="match status" value="1"/>
</dbReference>
<name>A0AAV5WI97_9BILA</name>
<feature type="domain" description="BTB" evidence="1">
    <location>
        <begin position="37"/>
        <end position="86"/>
    </location>
</feature>
<evidence type="ECO:0000259" key="1">
    <source>
        <dbReference type="PROSITE" id="PS50097"/>
    </source>
</evidence>